<protein>
    <submittedName>
        <fullName evidence="4">ABC-type dipeptide transport system, periplasmic component</fullName>
    </submittedName>
</protein>
<dbReference type="KEGG" id="bfa:Bfae_08370"/>
<dbReference type="InterPro" id="IPR000914">
    <property type="entry name" value="SBP_5_dom"/>
</dbReference>
<dbReference type="eggNOG" id="COG0747">
    <property type="taxonomic scope" value="Bacteria"/>
</dbReference>
<dbReference type="SUPFAM" id="SSF53850">
    <property type="entry name" value="Periplasmic binding protein-like II"/>
    <property type="match status" value="1"/>
</dbReference>
<evidence type="ECO:0000313" key="5">
    <source>
        <dbReference type="Proteomes" id="UP000001919"/>
    </source>
</evidence>
<dbReference type="HOGENOM" id="CLU_017028_7_4_11"/>
<dbReference type="GO" id="GO:0015833">
    <property type="term" value="P:peptide transport"/>
    <property type="evidence" value="ECO:0007669"/>
    <property type="project" value="TreeGrafter"/>
</dbReference>
<dbReference type="GO" id="GO:0042597">
    <property type="term" value="C:periplasmic space"/>
    <property type="evidence" value="ECO:0007669"/>
    <property type="project" value="UniProtKB-ARBA"/>
</dbReference>
<evidence type="ECO:0000256" key="2">
    <source>
        <dbReference type="SAM" id="MobiDB-lite"/>
    </source>
</evidence>
<dbReference type="InterPro" id="IPR030678">
    <property type="entry name" value="Peptide/Ni-bd"/>
</dbReference>
<dbReference type="GO" id="GO:0043190">
    <property type="term" value="C:ATP-binding cassette (ABC) transporter complex"/>
    <property type="evidence" value="ECO:0007669"/>
    <property type="project" value="InterPro"/>
</dbReference>
<dbReference type="InterPro" id="IPR006311">
    <property type="entry name" value="TAT_signal"/>
</dbReference>
<dbReference type="PIRSF" id="PIRSF002741">
    <property type="entry name" value="MppA"/>
    <property type="match status" value="1"/>
</dbReference>
<keyword evidence="1" id="KW-0732">Signal</keyword>
<dbReference type="OrthoDB" id="9796817at2"/>
<dbReference type="PATRIC" id="fig|446465.5.peg.829"/>
<accession>C7M9Z7</accession>
<dbReference type="EMBL" id="CP001643">
    <property type="protein sequence ID" value="ACU84691.1"/>
    <property type="molecule type" value="Genomic_DNA"/>
</dbReference>
<dbReference type="Gene3D" id="3.90.76.10">
    <property type="entry name" value="Dipeptide-binding Protein, Domain 1"/>
    <property type="match status" value="1"/>
</dbReference>
<dbReference type="PROSITE" id="PS51318">
    <property type="entry name" value="TAT"/>
    <property type="match status" value="1"/>
</dbReference>
<sequence length="547" mass="58885">MITHSTGRLGRRGFLRGTAALAGAAGIVAGIGACAPRDNGSAGGAGGSDGGGEPAGEANPDGHISAAISYELGTNGYDPMTTSAALTVAVNWHTLEGLTELHPVTREAYAALAAELPSGESDSVDVTLREGAVFHDGSPVTADDVVFSFERVQDPDNASLYSQFIPFIDSVEKKDDTTVTFTLKHPTGVFAERLSTVKIVPKAAVEEDPDAFDSNPVGSGPWRMTDNSASSKIVEFERHEEYTGPMPAQAATMSWQVIPDPSTRTNALQSQTVQAIDSVPYLSIDQLEATGSVESVGGFGLLFAMFNNSEDNPFHDLKNRQAFLYAIDMDKVIETGLAGQAEPASCFVQKEHPNYKEASTVYSLDVEKAKSLFEETGLTSFRMLCTDHDWVAQCTPIIQESLGAAGVEVKFEQKQSADVYTTIDGNPEAYDVVIAPGDPSVFGNDPDLLMRWWYGGDVWTEGRMHWKGQPSYDEVQSLLEQGLEAIDPAEQEETWGQLFDLLSDEVPLYPLFHRNAPTAWDSTTLVDFQPISLTGLSFVDVGTTESA</sequence>
<dbReference type="Gene3D" id="3.40.190.10">
    <property type="entry name" value="Periplasmic binding protein-like II"/>
    <property type="match status" value="1"/>
</dbReference>
<dbReference type="InterPro" id="IPR039424">
    <property type="entry name" value="SBP_5"/>
</dbReference>
<dbReference type="STRING" id="446465.Bfae_08370"/>
<dbReference type="Proteomes" id="UP000001919">
    <property type="component" value="Chromosome"/>
</dbReference>
<dbReference type="GO" id="GO:1904680">
    <property type="term" value="F:peptide transmembrane transporter activity"/>
    <property type="evidence" value="ECO:0007669"/>
    <property type="project" value="TreeGrafter"/>
</dbReference>
<reference evidence="4 5" key="1">
    <citation type="journal article" date="2009" name="Stand. Genomic Sci.">
        <title>Complete genome sequence of Brachybacterium faecium type strain (Schefferle 6-10).</title>
        <authorList>
            <person name="Lapidus A."/>
            <person name="Pukall R."/>
            <person name="Labuttii K."/>
            <person name="Copeland A."/>
            <person name="Del Rio T.G."/>
            <person name="Nolan M."/>
            <person name="Chen F."/>
            <person name="Lucas S."/>
            <person name="Tice H."/>
            <person name="Cheng J.F."/>
            <person name="Bruce D."/>
            <person name="Goodwin L."/>
            <person name="Pitluck S."/>
            <person name="Rohde M."/>
            <person name="Goker M."/>
            <person name="Pati A."/>
            <person name="Ivanova N."/>
            <person name="Mavrommatis K."/>
            <person name="Chen A."/>
            <person name="Palaniappan K."/>
            <person name="D'haeseleer P."/>
            <person name="Chain P."/>
            <person name="Bristow J."/>
            <person name="Eisen J.A."/>
            <person name="Markowitz V."/>
            <person name="Hugenholtz P."/>
            <person name="Kyrpides N.C."/>
            <person name="Klenk H.P."/>
        </authorList>
    </citation>
    <scope>NUCLEOTIDE SEQUENCE [LARGE SCALE GENOMIC DNA]</scope>
    <source>
        <strain evidence="5">ATCC 43885 / DSM 4810 / JCM 11609 / LMG 19847 / NBRC 14762 / NCIMB 9860 / 6-10</strain>
    </source>
</reference>
<evidence type="ECO:0000313" key="4">
    <source>
        <dbReference type="EMBL" id="ACU84691.1"/>
    </source>
</evidence>
<feature type="compositionally biased region" description="Gly residues" evidence="2">
    <location>
        <begin position="42"/>
        <end position="54"/>
    </location>
</feature>
<feature type="region of interest" description="Disordered" evidence="2">
    <location>
        <begin position="42"/>
        <end position="62"/>
    </location>
</feature>
<evidence type="ECO:0000259" key="3">
    <source>
        <dbReference type="Pfam" id="PF00496"/>
    </source>
</evidence>
<keyword evidence="5" id="KW-1185">Reference proteome</keyword>
<feature type="domain" description="Solute-binding protein family 5" evidence="3">
    <location>
        <begin position="112"/>
        <end position="457"/>
    </location>
</feature>
<dbReference type="PANTHER" id="PTHR30290:SF38">
    <property type="entry name" value="D,D-DIPEPTIDE-BINDING PERIPLASMIC PROTEIN DDPA-RELATED"/>
    <property type="match status" value="1"/>
</dbReference>
<organism evidence="4 5">
    <name type="scientific">Brachybacterium faecium (strain ATCC 43885 / DSM 4810 / JCM 11609 / LMG 19847 / NBRC 14762 / NCIMB 9860 / 6-10)</name>
    <dbReference type="NCBI Taxonomy" id="446465"/>
    <lineage>
        <taxon>Bacteria</taxon>
        <taxon>Bacillati</taxon>
        <taxon>Actinomycetota</taxon>
        <taxon>Actinomycetes</taxon>
        <taxon>Micrococcales</taxon>
        <taxon>Dermabacteraceae</taxon>
        <taxon>Brachybacterium</taxon>
    </lineage>
</organism>
<gene>
    <name evidence="4" type="ordered locus">Bfae_08370</name>
</gene>
<name>C7M9Z7_BRAFD</name>
<proteinExistence type="predicted"/>
<dbReference type="Gene3D" id="3.10.105.10">
    <property type="entry name" value="Dipeptide-binding Protein, Domain 3"/>
    <property type="match status" value="1"/>
</dbReference>
<dbReference type="Pfam" id="PF00496">
    <property type="entry name" value="SBP_bac_5"/>
    <property type="match status" value="1"/>
</dbReference>
<dbReference type="AlphaFoldDB" id="C7M9Z7"/>
<evidence type="ECO:0000256" key="1">
    <source>
        <dbReference type="ARBA" id="ARBA00022729"/>
    </source>
</evidence>
<dbReference type="CDD" id="cd00995">
    <property type="entry name" value="PBP2_NikA_DppA_OppA_like"/>
    <property type="match status" value="1"/>
</dbReference>
<dbReference type="PANTHER" id="PTHR30290">
    <property type="entry name" value="PERIPLASMIC BINDING COMPONENT OF ABC TRANSPORTER"/>
    <property type="match status" value="1"/>
</dbReference>